<dbReference type="EMBL" id="AWTC01000021">
    <property type="protein sequence ID" value="EST10567.1"/>
    <property type="molecule type" value="Genomic_DNA"/>
</dbReference>
<protein>
    <submittedName>
        <fullName evidence="1">Uncharacterized protein</fullName>
    </submittedName>
</protein>
<name>V6IUC7_9BACL</name>
<dbReference type="STRING" id="1395513.P343_16530"/>
<keyword evidence="2" id="KW-1185">Reference proteome</keyword>
<sequence>MRLLSKVLGEEPSGATVAVPIDARIWSENQNVSFYRAIELTKKRPLRRTRQHTALASIFFNLTGGGTDEKKE</sequence>
<accession>V6IUC7</accession>
<dbReference type="Proteomes" id="UP000018296">
    <property type="component" value="Unassembled WGS sequence"/>
</dbReference>
<reference evidence="1 2" key="1">
    <citation type="journal article" date="2013" name="Genome Announc.">
        <title>Genome Sequence of Sporolactobacillus laevolacticus DSM442, an Efficient Polymer-Grade D-Lactate Producer from Agricultural Waste Cottonseed as a Nitrogen Source.</title>
        <authorList>
            <person name="Wang H."/>
            <person name="Wang L."/>
            <person name="Ju J."/>
            <person name="Yu B."/>
            <person name="Ma Y."/>
        </authorList>
    </citation>
    <scope>NUCLEOTIDE SEQUENCE [LARGE SCALE GENOMIC DNA]</scope>
    <source>
        <strain evidence="1 2">DSM 442</strain>
    </source>
</reference>
<evidence type="ECO:0000313" key="2">
    <source>
        <dbReference type="Proteomes" id="UP000018296"/>
    </source>
</evidence>
<comment type="caution">
    <text evidence="1">The sequence shown here is derived from an EMBL/GenBank/DDBJ whole genome shotgun (WGS) entry which is preliminary data.</text>
</comment>
<dbReference type="AlphaFoldDB" id="V6IUC7"/>
<proteinExistence type="predicted"/>
<evidence type="ECO:0000313" key="1">
    <source>
        <dbReference type="EMBL" id="EST10567.1"/>
    </source>
</evidence>
<gene>
    <name evidence="1" type="ORF">P343_16530</name>
</gene>
<organism evidence="1 2">
    <name type="scientific">Sporolactobacillus laevolacticus DSM 442</name>
    <dbReference type="NCBI Taxonomy" id="1395513"/>
    <lineage>
        <taxon>Bacteria</taxon>
        <taxon>Bacillati</taxon>
        <taxon>Bacillota</taxon>
        <taxon>Bacilli</taxon>
        <taxon>Bacillales</taxon>
        <taxon>Sporolactobacillaceae</taxon>
        <taxon>Sporolactobacillus</taxon>
    </lineage>
</organism>